<dbReference type="KEGG" id="svu:B1H20_22665"/>
<name>A0A1V0UFL6_STRVN</name>
<dbReference type="AlphaFoldDB" id="A0A1V0UFL6"/>
<dbReference type="RefSeq" id="WP_030295122.1">
    <property type="nucleotide sequence ID" value="NZ_CP020570.1"/>
</dbReference>
<dbReference type="Gene3D" id="2.160.10.10">
    <property type="entry name" value="Hexapeptide repeat proteins"/>
    <property type="match status" value="1"/>
</dbReference>
<dbReference type="EMBL" id="CP020570">
    <property type="protein sequence ID" value="ARF63870.1"/>
    <property type="molecule type" value="Genomic_DNA"/>
</dbReference>
<dbReference type="NCBIfam" id="TIGR01208">
    <property type="entry name" value="rmlA_long"/>
    <property type="match status" value="1"/>
</dbReference>
<feature type="domain" description="Nucleotidyl transferase" evidence="1">
    <location>
        <begin position="2"/>
        <end position="235"/>
    </location>
</feature>
<dbReference type="STRING" id="1935.B1H20_22665"/>
<evidence type="ECO:0000313" key="2">
    <source>
        <dbReference type="EMBL" id="ARF63870.1"/>
    </source>
</evidence>
<dbReference type="Pfam" id="PF00483">
    <property type="entry name" value="NTP_transferase"/>
    <property type="match status" value="1"/>
</dbReference>
<evidence type="ECO:0000259" key="1">
    <source>
        <dbReference type="Pfam" id="PF00483"/>
    </source>
</evidence>
<dbReference type="CDD" id="cd04189">
    <property type="entry name" value="G1P_TT_long"/>
    <property type="match status" value="1"/>
</dbReference>
<dbReference type="PANTHER" id="PTHR42883:SF2">
    <property type="entry name" value="THYMIDYLYLTRANSFERASE"/>
    <property type="match status" value="1"/>
</dbReference>
<proteinExistence type="predicted"/>
<reference evidence="2 3" key="1">
    <citation type="submission" date="2017-03" db="EMBL/GenBank/DDBJ databases">
        <title>Complete Genome Sequence of a natural compounds producer, Streptomyces violaceus S21.</title>
        <authorList>
            <person name="Zhong C."/>
            <person name="Zhao Z."/>
            <person name="Fu J."/>
            <person name="Zong G."/>
            <person name="Qin R."/>
            <person name="Cao G."/>
        </authorList>
    </citation>
    <scope>NUCLEOTIDE SEQUENCE [LARGE SCALE GENOMIC DNA]</scope>
    <source>
        <strain evidence="2 3">S21</strain>
    </source>
</reference>
<keyword evidence="2" id="KW-0808">Transferase</keyword>
<dbReference type="GO" id="GO:0016740">
    <property type="term" value="F:transferase activity"/>
    <property type="evidence" value="ECO:0007669"/>
    <property type="project" value="UniProtKB-KW"/>
</dbReference>
<dbReference type="SUPFAM" id="SSF53448">
    <property type="entry name" value="Nucleotide-diphospho-sugar transferases"/>
    <property type="match status" value="1"/>
</dbReference>
<sequence length="355" mass="37299">MKALVLAGGSGTRLRPFTHSMPKQLVPVAGRPVLAHVLDLVGALGVTEIGVVVGDKAADIEAAVGDGSDIGARVTYIPQERPLGLAHAVRTARPFLGDDDFVMLLGDNVLLPGVGGAAEDFRARRAAAQVVVQKVADPRHFGVAEIDAEGAVLAVVEKPREPRGDLALIGVYFFTPEIHRAVDAIRPSARGELEITDAIQWLVASGAPVRATEYTGFWKDTGRPEDLLACNRRLLEGLEPRVHGEVDAGSRLTGRVVVERGARVVRSRIEGPVVIGAGTVVEDCDIGPHTSIGADCELLASAVADSVIMEGTRVLRTRGLAGSLIGRSAVIAPPGSREVPGELLVGDHSLVVWGR</sequence>
<dbReference type="InterPro" id="IPR005835">
    <property type="entry name" value="NTP_transferase_dom"/>
</dbReference>
<dbReference type="InterPro" id="IPR005908">
    <property type="entry name" value="G1P_thy_trans_l"/>
</dbReference>
<dbReference type="PANTHER" id="PTHR42883">
    <property type="entry name" value="GLUCOSE-1-PHOSPHATE THYMIDYLTRANSFERASE"/>
    <property type="match status" value="1"/>
</dbReference>
<accession>A0A1V0UFL6</accession>
<dbReference type="InterPro" id="IPR029044">
    <property type="entry name" value="Nucleotide-diphossugar_trans"/>
</dbReference>
<dbReference type="OrthoDB" id="9803871at2"/>
<dbReference type="Gene3D" id="3.90.550.10">
    <property type="entry name" value="Spore Coat Polysaccharide Biosynthesis Protein SpsA, Chain A"/>
    <property type="match status" value="1"/>
</dbReference>
<dbReference type="Proteomes" id="UP000192445">
    <property type="component" value="Chromosome"/>
</dbReference>
<evidence type="ECO:0000313" key="3">
    <source>
        <dbReference type="Proteomes" id="UP000192445"/>
    </source>
</evidence>
<protein>
    <submittedName>
        <fullName evidence="2">Glucose-1-phosphate thymidylyltransferase</fullName>
    </submittedName>
</protein>
<organism evidence="2 3">
    <name type="scientific">Streptomyces violaceoruber</name>
    <dbReference type="NCBI Taxonomy" id="1935"/>
    <lineage>
        <taxon>Bacteria</taxon>
        <taxon>Bacillati</taxon>
        <taxon>Actinomycetota</taxon>
        <taxon>Actinomycetes</taxon>
        <taxon>Kitasatosporales</taxon>
        <taxon>Streptomycetaceae</taxon>
        <taxon>Streptomyces</taxon>
        <taxon>Streptomyces violaceoruber group</taxon>
    </lineage>
</organism>
<gene>
    <name evidence="2" type="ORF">B1H20_22665</name>
</gene>